<dbReference type="OrthoDB" id="5120662at2"/>
<name>A0A0M2H4N3_9MICO</name>
<evidence type="ECO:0008006" key="3">
    <source>
        <dbReference type="Google" id="ProtNLM"/>
    </source>
</evidence>
<dbReference type="RefSeq" id="WP_045276206.1">
    <property type="nucleotide sequence ID" value="NZ_BAAAUP010000011.1"/>
</dbReference>
<organism evidence="1 2">
    <name type="scientific">Microbacterium terrae</name>
    <dbReference type="NCBI Taxonomy" id="69369"/>
    <lineage>
        <taxon>Bacteria</taxon>
        <taxon>Bacillati</taxon>
        <taxon>Actinomycetota</taxon>
        <taxon>Actinomycetes</taxon>
        <taxon>Micrococcales</taxon>
        <taxon>Microbacteriaceae</taxon>
        <taxon>Microbacterium</taxon>
    </lineage>
</organism>
<reference evidence="1 2" key="1">
    <citation type="submission" date="2015-02" db="EMBL/GenBank/DDBJ databases">
        <title>Draft genome sequences of ten Microbacterium spp. with emphasis on heavy metal contaminated environments.</title>
        <authorList>
            <person name="Corretto E."/>
        </authorList>
    </citation>
    <scope>NUCLEOTIDE SEQUENCE [LARGE SCALE GENOMIC DNA]</scope>
    <source>
        <strain evidence="1 2">DSM 12510</strain>
    </source>
</reference>
<protein>
    <recommendedName>
        <fullName evidence="3">DNA mismatch repair protein</fullName>
    </recommendedName>
</protein>
<dbReference type="EMBL" id="JYIZ01000053">
    <property type="protein sequence ID" value="KJL38863.1"/>
    <property type="molecule type" value="Genomic_DNA"/>
</dbReference>
<dbReference type="PATRIC" id="fig|92835.4.peg.2306"/>
<dbReference type="AlphaFoldDB" id="A0A0M2H4N3"/>
<evidence type="ECO:0000313" key="1">
    <source>
        <dbReference type="EMBL" id="KJL38863.1"/>
    </source>
</evidence>
<proteinExistence type="predicted"/>
<keyword evidence="2" id="KW-1185">Reference proteome</keyword>
<evidence type="ECO:0000313" key="2">
    <source>
        <dbReference type="Proteomes" id="UP000033956"/>
    </source>
</evidence>
<accession>A0A0M2H4N3</accession>
<dbReference type="Proteomes" id="UP000033956">
    <property type="component" value="Unassembled WGS sequence"/>
</dbReference>
<gene>
    <name evidence="1" type="ORF">RS81_02270</name>
</gene>
<comment type="caution">
    <text evidence="1">The sequence shown here is derived from an EMBL/GenBank/DDBJ whole genome shotgun (WGS) entry which is preliminary data.</text>
</comment>
<sequence>MSASALATPTPPPTFARPHAVRLAAAATGLWRVVDGVGRVIGHIQTLTSDGETRFRARRFHAPTRGFRDLGDFWSADDAIDCLVFSR</sequence>